<dbReference type="PATRIC" id="fig|178901.14.peg.1747"/>
<organism evidence="1 2">
    <name type="scientific">Acetobacter malorum</name>
    <dbReference type="NCBI Taxonomy" id="178901"/>
    <lineage>
        <taxon>Bacteria</taxon>
        <taxon>Pseudomonadati</taxon>
        <taxon>Pseudomonadota</taxon>
        <taxon>Alphaproteobacteria</taxon>
        <taxon>Acetobacterales</taxon>
        <taxon>Acetobacteraceae</taxon>
        <taxon>Acetobacter</taxon>
    </lineage>
</organism>
<name>A0A149ULZ6_9PROT</name>
<comment type="caution">
    <text evidence="1">The sequence shown here is derived from an EMBL/GenBank/DDBJ whole genome shotgun (WGS) entry which is preliminary data.</text>
</comment>
<sequence>MEKYHAYLPWEADYARHPWIGYERDLCQDLSRHPPPVIYFDHYKVWGKWEASDFIPCLNTVLTQTYQQSAADPYLYIRKDRLMTSRDH</sequence>
<accession>A0A149ULZ6</accession>
<evidence type="ECO:0000313" key="2">
    <source>
        <dbReference type="Proteomes" id="UP000075377"/>
    </source>
</evidence>
<protein>
    <submittedName>
        <fullName evidence="1">Uncharacterized protein</fullName>
    </submittedName>
</protein>
<dbReference type="AlphaFoldDB" id="A0A149ULZ6"/>
<evidence type="ECO:0000313" key="1">
    <source>
        <dbReference type="EMBL" id="KXV68991.1"/>
    </source>
</evidence>
<dbReference type="EMBL" id="LHZX01000298">
    <property type="protein sequence ID" value="KXV68991.1"/>
    <property type="molecule type" value="Genomic_DNA"/>
</dbReference>
<proteinExistence type="predicted"/>
<reference evidence="1 2" key="1">
    <citation type="submission" date="2015-06" db="EMBL/GenBank/DDBJ databases">
        <title>Improved classification and identification of acetic acid bacteria using matrix-assisted laser desorption/ionization time-of-flight mass spectrometry; Gluconobacter nephelii and Gluconobacter uchimurae are later heterotypic synonyms of Gluconobacter japonicus and Gluconobacter oxydans, respectively.</title>
        <authorList>
            <person name="Li L."/>
            <person name="Cleenwerck I."/>
            <person name="De Vuyst L."/>
            <person name="Vandamme P."/>
        </authorList>
    </citation>
    <scope>NUCLEOTIDE SEQUENCE [LARGE SCALE GENOMIC DNA]</scope>
    <source>
        <strain evidence="1 2">LMG 1699</strain>
    </source>
</reference>
<dbReference type="Proteomes" id="UP000075377">
    <property type="component" value="Unassembled WGS sequence"/>
</dbReference>
<gene>
    <name evidence="1" type="ORF">AD951_08755</name>
</gene>